<proteinExistence type="inferred from homology"/>
<dbReference type="PANTHER" id="PTHR45648:SF106">
    <property type="entry name" value="ANTHER-SPECIFIC PROLINE-RICH PROTEIN APG"/>
    <property type="match status" value="1"/>
</dbReference>
<dbReference type="Gene3D" id="3.40.50.1110">
    <property type="entry name" value="SGNH hydrolase"/>
    <property type="match status" value="1"/>
</dbReference>
<dbReference type="GeneID" id="120276771"/>
<dbReference type="GO" id="GO:0016042">
    <property type="term" value="P:lipid catabolic process"/>
    <property type="evidence" value="ECO:0007669"/>
    <property type="project" value="UniProtKB-KW"/>
</dbReference>
<dbReference type="InterPro" id="IPR051058">
    <property type="entry name" value="GDSL_Est/Lipase"/>
</dbReference>
<protein>
    <submittedName>
        <fullName evidence="6">GDSL esterase/lipase At5g55050-like</fullName>
    </submittedName>
</protein>
<keyword evidence="4" id="KW-1133">Transmembrane helix</keyword>
<gene>
    <name evidence="6" type="primary">LOC120276771</name>
</gene>
<evidence type="ECO:0000256" key="4">
    <source>
        <dbReference type="SAM" id="Phobius"/>
    </source>
</evidence>
<feature type="transmembrane region" description="Helical" evidence="4">
    <location>
        <begin position="7"/>
        <end position="24"/>
    </location>
</feature>
<dbReference type="InterPro" id="IPR035669">
    <property type="entry name" value="SGNH_plant_lipase-like"/>
</dbReference>
<accession>A0AB40CME8</accession>
<dbReference type="InterPro" id="IPR036514">
    <property type="entry name" value="SGNH_hydro_sf"/>
</dbReference>
<dbReference type="PANTHER" id="PTHR45648">
    <property type="entry name" value="GDSL LIPASE/ACYLHYDROLASE FAMILY PROTEIN (AFU_ORTHOLOGUE AFUA_4G14700)"/>
    <property type="match status" value="1"/>
</dbReference>
<keyword evidence="5" id="KW-1185">Reference proteome</keyword>
<keyword evidence="4" id="KW-0472">Membrane</keyword>
<dbReference type="Proteomes" id="UP001515500">
    <property type="component" value="Chromosome 15"/>
</dbReference>
<evidence type="ECO:0000313" key="5">
    <source>
        <dbReference type="Proteomes" id="UP001515500"/>
    </source>
</evidence>
<keyword evidence="2" id="KW-0378">Hydrolase</keyword>
<comment type="similarity">
    <text evidence="1">Belongs to the 'GDSL' lipolytic enzyme family.</text>
</comment>
<reference evidence="6" key="1">
    <citation type="submission" date="2025-08" db="UniProtKB">
        <authorList>
            <consortium name="RefSeq"/>
        </authorList>
    </citation>
    <scope>IDENTIFICATION</scope>
</reference>
<dbReference type="InterPro" id="IPR001087">
    <property type="entry name" value="GDSL"/>
</dbReference>
<name>A0AB40CME8_DIOCR</name>
<keyword evidence="4" id="KW-0812">Transmembrane</keyword>
<organism evidence="5 6">
    <name type="scientific">Dioscorea cayennensis subsp. rotundata</name>
    <name type="common">White Guinea yam</name>
    <name type="synonym">Dioscorea rotundata</name>
    <dbReference type="NCBI Taxonomy" id="55577"/>
    <lineage>
        <taxon>Eukaryota</taxon>
        <taxon>Viridiplantae</taxon>
        <taxon>Streptophyta</taxon>
        <taxon>Embryophyta</taxon>
        <taxon>Tracheophyta</taxon>
        <taxon>Spermatophyta</taxon>
        <taxon>Magnoliopsida</taxon>
        <taxon>Liliopsida</taxon>
        <taxon>Dioscoreales</taxon>
        <taxon>Dioscoreaceae</taxon>
        <taxon>Dioscorea</taxon>
    </lineage>
</organism>
<dbReference type="GO" id="GO:0016788">
    <property type="term" value="F:hydrolase activity, acting on ester bonds"/>
    <property type="evidence" value="ECO:0007669"/>
    <property type="project" value="InterPro"/>
</dbReference>
<keyword evidence="3" id="KW-0443">Lipid metabolism</keyword>
<dbReference type="AlphaFoldDB" id="A0AB40CME8"/>
<evidence type="ECO:0000313" key="6">
    <source>
        <dbReference type="RefSeq" id="XP_039139398.1"/>
    </source>
</evidence>
<sequence>MASSVNFYVISVILCMLMFFHGYANGTVPAMYVFGDSLADVGNNDYLPLSVLKANFLPNGIDYNGGQATGRFSNGKNSADLLAEKLGLATSPPYLNITSDTNKTEAFISGVSFASGGAGVLDSTNKGQCLTFPNQVDSFSTVHQTLVDALGSDAAMSHLSKSIFCFIIGSNDILDYTRELIKPTPQDFVNSLVSNLQVQLQRLHSLGARKLVFVGTGPIGCCPSQRTQNSTNCNEQANQLSALYNKGASNLLHKMKSNHTDFNYSFLDASSALLQYLKILQNTDLMWLRPHAVDMEI</sequence>
<dbReference type="RefSeq" id="XP_039139398.1">
    <property type="nucleotide sequence ID" value="XM_039283464.1"/>
</dbReference>
<evidence type="ECO:0000256" key="1">
    <source>
        <dbReference type="ARBA" id="ARBA00008668"/>
    </source>
</evidence>
<dbReference type="Pfam" id="PF00657">
    <property type="entry name" value="Lipase_GDSL"/>
    <property type="match status" value="1"/>
</dbReference>
<keyword evidence="3" id="KW-0442">Lipid degradation</keyword>
<evidence type="ECO:0000256" key="3">
    <source>
        <dbReference type="ARBA" id="ARBA00022963"/>
    </source>
</evidence>
<evidence type="ECO:0000256" key="2">
    <source>
        <dbReference type="ARBA" id="ARBA00022801"/>
    </source>
</evidence>
<dbReference type="CDD" id="cd01837">
    <property type="entry name" value="SGNH_plant_lipase_like"/>
    <property type="match status" value="1"/>
</dbReference>